<gene>
    <name evidence="2" type="ORF">DQQ10_04950</name>
</gene>
<evidence type="ECO:0008006" key="4">
    <source>
        <dbReference type="Google" id="ProtNLM"/>
    </source>
</evidence>
<feature type="transmembrane region" description="Helical" evidence="1">
    <location>
        <begin position="36"/>
        <end position="55"/>
    </location>
</feature>
<evidence type="ECO:0000313" key="3">
    <source>
        <dbReference type="Proteomes" id="UP000251889"/>
    </source>
</evidence>
<feature type="transmembrane region" description="Helical" evidence="1">
    <location>
        <begin position="119"/>
        <end position="141"/>
    </location>
</feature>
<organism evidence="2 3">
    <name type="scientific">Pseudochryseolinea flava</name>
    <dbReference type="NCBI Taxonomy" id="2059302"/>
    <lineage>
        <taxon>Bacteria</taxon>
        <taxon>Pseudomonadati</taxon>
        <taxon>Bacteroidota</taxon>
        <taxon>Cytophagia</taxon>
        <taxon>Cytophagales</taxon>
        <taxon>Fulvivirgaceae</taxon>
        <taxon>Pseudochryseolinea</taxon>
    </lineage>
</organism>
<dbReference type="Proteomes" id="UP000251889">
    <property type="component" value="Unassembled WGS sequence"/>
</dbReference>
<dbReference type="OrthoDB" id="1467737at2"/>
<comment type="caution">
    <text evidence="2">The sequence shown here is derived from an EMBL/GenBank/DDBJ whole genome shotgun (WGS) entry which is preliminary data.</text>
</comment>
<keyword evidence="3" id="KW-1185">Reference proteome</keyword>
<dbReference type="AlphaFoldDB" id="A0A364Y8Y4"/>
<evidence type="ECO:0000313" key="2">
    <source>
        <dbReference type="EMBL" id="RAW03437.1"/>
    </source>
</evidence>
<feature type="transmembrane region" description="Helical" evidence="1">
    <location>
        <begin position="87"/>
        <end position="113"/>
    </location>
</feature>
<proteinExistence type="predicted"/>
<dbReference type="EMBL" id="QMFY01000001">
    <property type="protein sequence ID" value="RAW03437.1"/>
    <property type="molecule type" value="Genomic_DNA"/>
</dbReference>
<sequence>MWDELLKAIPIFFFTMIKFIFGPLGGYIAGLNLLTTVLTSVAGMMGAVVLFTYFGEFLRNKILARVVTKTKNFSERRRNFVKFWRRYGLVGVAALTPILLTPIGGTILAVSFGAPKNRIIFFMFVSAALWSLVFSAAIYLAGDQLIAILTQYFTLPEGLDRRGL</sequence>
<keyword evidence="1" id="KW-1133">Transmembrane helix</keyword>
<accession>A0A364Y8Y4</accession>
<keyword evidence="1" id="KW-0812">Transmembrane</keyword>
<evidence type="ECO:0000256" key="1">
    <source>
        <dbReference type="SAM" id="Phobius"/>
    </source>
</evidence>
<protein>
    <recommendedName>
        <fullName evidence="4">Small multi-drug export protein</fullName>
    </recommendedName>
</protein>
<feature type="transmembrane region" description="Helical" evidence="1">
    <location>
        <begin position="12"/>
        <end position="30"/>
    </location>
</feature>
<name>A0A364Y8Y4_9BACT</name>
<keyword evidence="1" id="KW-0472">Membrane</keyword>
<dbReference type="RefSeq" id="WP_112745651.1">
    <property type="nucleotide sequence ID" value="NZ_QMFY01000001.1"/>
</dbReference>
<reference evidence="2 3" key="1">
    <citation type="submission" date="2018-06" db="EMBL/GenBank/DDBJ databases">
        <title>Chryseolinea flavus sp. nov., a member of the phylum Bacteroidetes isolated from soil.</title>
        <authorList>
            <person name="Li Y."/>
            <person name="Wang J."/>
        </authorList>
    </citation>
    <scope>NUCLEOTIDE SEQUENCE [LARGE SCALE GENOMIC DNA]</scope>
    <source>
        <strain evidence="2 3">SDU1-6</strain>
    </source>
</reference>